<dbReference type="AlphaFoldDB" id="T1IDS2"/>
<evidence type="ECO:0000313" key="2">
    <source>
        <dbReference type="Proteomes" id="UP000015103"/>
    </source>
</evidence>
<accession>T1IDS2</accession>
<dbReference type="HOGENOM" id="CLU_1050933_0_0_1"/>
<protein>
    <submittedName>
        <fullName evidence="1">Uncharacterized protein</fullName>
    </submittedName>
</protein>
<dbReference type="EMBL" id="ACPB03016520">
    <property type="status" value="NOT_ANNOTATED_CDS"/>
    <property type="molecule type" value="Genomic_DNA"/>
</dbReference>
<proteinExistence type="predicted"/>
<dbReference type="PANTHER" id="PTHR13298:SF11">
    <property type="entry name" value="RAPAMYCIN-INSENSITIVE COMPANION OF MTOR"/>
    <property type="match status" value="1"/>
</dbReference>
<dbReference type="Proteomes" id="UP000015103">
    <property type="component" value="Unassembled WGS sequence"/>
</dbReference>
<dbReference type="STRING" id="13249.T1IDS2"/>
<dbReference type="VEuPathDB" id="VectorBase:RPRC014442"/>
<dbReference type="GO" id="GO:0038203">
    <property type="term" value="P:TORC2 signaling"/>
    <property type="evidence" value="ECO:0007669"/>
    <property type="project" value="TreeGrafter"/>
</dbReference>
<dbReference type="GO" id="GO:0051897">
    <property type="term" value="P:positive regulation of phosphatidylinositol 3-kinase/protein kinase B signal transduction"/>
    <property type="evidence" value="ECO:0007669"/>
    <property type="project" value="TreeGrafter"/>
</dbReference>
<evidence type="ECO:0000313" key="1">
    <source>
        <dbReference type="EnsemblMetazoa" id="RPRC014442-PA"/>
    </source>
</evidence>
<sequence>MWKVKFHEIDWNAPKSLPEPDFSTVDTETLDITSLPSNSNDILEVPLPIYMGICLPYDVGCLFPKEEKNLLSNHVTFISDNLKAQGSLEDLKNPSFHREVCFLGHRASHNTMVNTSETEVPYLVEAEIELEKETLDNDSADSSLTDVQSLVEKPMPVVFKSRAVIRNELARMVEQLSNPILHKNCKQSLLQMKQFHGDLFEDTCVLSDVCHILSTCQVRIASRDFVHELFVSPMDEVWSDAAELLAVANLRRSNRQQTSISNNCG</sequence>
<organism evidence="1 2">
    <name type="scientific">Rhodnius prolixus</name>
    <name type="common">Triatomid bug</name>
    <dbReference type="NCBI Taxonomy" id="13249"/>
    <lineage>
        <taxon>Eukaryota</taxon>
        <taxon>Metazoa</taxon>
        <taxon>Ecdysozoa</taxon>
        <taxon>Arthropoda</taxon>
        <taxon>Hexapoda</taxon>
        <taxon>Insecta</taxon>
        <taxon>Pterygota</taxon>
        <taxon>Neoptera</taxon>
        <taxon>Paraneoptera</taxon>
        <taxon>Hemiptera</taxon>
        <taxon>Heteroptera</taxon>
        <taxon>Panheteroptera</taxon>
        <taxon>Cimicomorpha</taxon>
        <taxon>Reduviidae</taxon>
        <taxon>Triatominae</taxon>
        <taxon>Rhodnius</taxon>
    </lineage>
</organism>
<dbReference type="InterPro" id="IPR028268">
    <property type="entry name" value="Pianissimo_fam"/>
</dbReference>
<dbReference type="GO" id="GO:0031932">
    <property type="term" value="C:TORC2 complex"/>
    <property type="evidence" value="ECO:0007669"/>
    <property type="project" value="InterPro"/>
</dbReference>
<reference evidence="1" key="1">
    <citation type="submission" date="2015-05" db="UniProtKB">
        <authorList>
            <consortium name="EnsemblMetazoa"/>
        </authorList>
    </citation>
    <scope>IDENTIFICATION</scope>
</reference>
<name>T1IDS2_RHOPR</name>
<dbReference type="GO" id="GO:0043539">
    <property type="term" value="F:protein serine/threonine kinase activator activity"/>
    <property type="evidence" value="ECO:0007669"/>
    <property type="project" value="TreeGrafter"/>
</dbReference>
<dbReference type="InParanoid" id="T1IDS2"/>
<dbReference type="EnsemblMetazoa" id="RPRC014442-RA">
    <property type="protein sequence ID" value="RPRC014442-PA"/>
    <property type="gene ID" value="RPRC014442"/>
</dbReference>
<keyword evidence="2" id="KW-1185">Reference proteome</keyword>
<dbReference type="PANTHER" id="PTHR13298">
    <property type="entry name" value="CYTOSOLIC REGULATOR PIANISSIMO"/>
    <property type="match status" value="1"/>
</dbReference>